<dbReference type="PROSITE" id="PS50878">
    <property type="entry name" value="RT_POL"/>
    <property type="match status" value="1"/>
</dbReference>
<dbReference type="SUPFAM" id="SSF56672">
    <property type="entry name" value="DNA/RNA polymerases"/>
    <property type="match status" value="1"/>
</dbReference>
<evidence type="ECO:0000313" key="4">
    <source>
        <dbReference type="Proteomes" id="UP000464178"/>
    </source>
</evidence>
<dbReference type="Pfam" id="PF08388">
    <property type="entry name" value="GIIM"/>
    <property type="match status" value="1"/>
</dbReference>
<evidence type="ECO:0000256" key="1">
    <source>
        <dbReference type="ARBA" id="ARBA00034120"/>
    </source>
</evidence>
<dbReference type="RefSeq" id="WP_162668904.1">
    <property type="nucleotide sequence ID" value="NZ_LR593886.1"/>
</dbReference>
<keyword evidence="4" id="KW-1185">Reference proteome</keyword>
<comment type="similarity">
    <text evidence="1">Belongs to the bacterial reverse transcriptase family.</text>
</comment>
<dbReference type="CDD" id="cd01651">
    <property type="entry name" value="RT_G2_intron"/>
    <property type="match status" value="1"/>
</dbReference>
<dbReference type="InterPro" id="IPR051083">
    <property type="entry name" value="GrpII_Intron_Splice-Mob/Def"/>
</dbReference>
<evidence type="ECO:0000259" key="2">
    <source>
        <dbReference type="PROSITE" id="PS50878"/>
    </source>
</evidence>
<dbReference type="PANTHER" id="PTHR34047">
    <property type="entry name" value="NUCLEAR INTRON MATURASE 1, MITOCHONDRIAL-RELATED"/>
    <property type="match status" value="1"/>
</dbReference>
<organism evidence="3 4">
    <name type="scientific">Gemmata massiliana</name>
    <dbReference type="NCBI Taxonomy" id="1210884"/>
    <lineage>
        <taxon>Bacteria</taxon>
        <taxon>Pseudomonadati</taxon>
        <taxon>Planctomycetota</taxon>
        <taxon>Planctomycetia</taxon>
        <taxon>Gemmatales</taxon>
        <taxon>Gemmataceae</taxon>
        <taxon>Gemmata</taxon>
    </lineage>
</organism>
<dbReference type="Proteomes" id="UP000464178">
    <property type="component" value="Chromosome"/>
</dbReference>
<dbReference type="InterPro" id="IPR030931">
    <property type="entry name" value="Group_II_RT_mat"/>
</dbReference>
<dbReference type="GO" id="GO:0003964">
    <property type="term" value="F:RNA-directed DNA polymerase activity"/>
    <property type="evidence" value="ECO:0007669"/>
    <property type="project" value="UniProtKB-KW"/>
</dbReference>
<gene>
    <name evidence="3" type="ORF">SOIL9_33580</name>
</gene>
<dbReference type="NCBIfam" id="TIGR04416">
    <property type="entry name" value="group_II_RT_mat"/>
    <property type="match status" value="1"/>
</dbReference>
<dbReference type="InterPro" id="IPR013597">
    <property type="entry name" value="Mat_intron_G2"/>
</dbReference>
<keyword evidence="3" id="KW-0695">RNA-directed DNA polymerase</keyword>
<reference evidence="3 4" key="1">
    <citation type="submission" date="2019-05" db="EMBL/GenBank/DDBJ databases">
        <authorList>
            <consortium name="Science for Life Laboratories"/>
        </authorList>
    </citation>
    <scope>NUCLEOTIDE SEQUENCE [LARGE SCALE GENOMIC DNA]</scope>
    <source>
        <strain evidence="3">Soil9</strain>
    </source>
</reference>
<sequence>MSLPTPVPTVEKLQTALQAKAKAAAGYRFYTLWDKVCRPDVLAEAYRRCRANRGAPGVDGQTFEQIESAGVVPWLAALQEELRRQEYRPQPLLRVWIAKSNGGQRPLGIPSIRDRVAQMAVLLVIGPIFEADLCDEQYGFRSGIDAKMAVRRVYFNVTERGLREVVDADLSDYFNTIPHGPLMRCLSRRIADGSVLSVVKRWLQAPVVERHERGERRTTVAADTNRGTPQGGVASPLLANLYFRRFVLAWKQFGHEQRLRAHVVNYADDLVICCRPGSGAEAMATFRKLIVRLGLSVNERKTRLATLPEESIDFLGYTIGQFHGRNGRPYIGTRPSKKSVCKLRARIHEETSSRWNWQQPAERVEVLNPILRGWCGYFNQGPVVRVYRAVRAYIERRFRRWLMRREQRRGTGYKRYPDRYLYEELGLFPVPDQRATTPNAKT</sequence>
<dbReference type="InterPro" id="IPR000477">
    <property type="entry name" value="RT_dom"/>
</dbReference>
<accession>A0A6P2D196</accession>
<proteinExistence type="inferred from homology"/>
<keyword evidence="3" id="KW-0808">Transferase</keyword>
<dbReference type="InterPro" id="IPR043502">
    <property type="entry name" value="DNA/RNA_pol_sf"/>
</dbReference>
<name>A0A6P2D196_9BACT</name>
<dbReference type="PANTHER" id="PTHR34047:SF8">
    <property type="entry name" value="PROTEIN YKFC"/>
    <property type="match status" value="1"/>
</dbReference>
<keyword evidence="3" id="KW-0548">Nucleotidyltransferase</keyword>
<dbReference type="AlphaFoldDB" id="A0A6P2D196"/>
<dbReference type="KEGG" id="gms:SOIL9_33580"/>
<protein>
    <recommendedName>
        <fullName evidence="2">Reverse transcriptase domain-containing protein</fullName>
    </recommendedName>
</protein>
<feature type="domain" description="Reverse transcriptase" evidence="2">
    <location>
        <begin position="78"/>
        <end position="319"/>
    </location>
</feature>
<dbReference type="Pfam" id="PF00078">
    <property type="entry name" value="RVT_1"/>
    <property type="match status" value="1"/>
</dbReference>
<dbReference type="EMBL" id="LR593886">
    <property type="protein sequence ID" value="VTR94356.1"/>
    <property type="molecule type" value="Genomic_DNA"/>
</dbReference>
<evidence type="ECO:0000313" key="3">
    <source>
        <dbReference type="EMBL" id="VTR94356.1"/>
    </source>
</evidence>